<evidence type="ECO:0000313" key="9">
    <source>
        <dbReference type="Proteomes" id="UP000078561"/>
    </source>
</evidence>
<keyword evidence="9" id="KW-1185">Reference proteome</keyword>
<feature type="transmembrane region" description="Helical" evidence="6">
    <location>
        <begin position="372"/>
        <end position="392"/>
    </location>
</feature>
<feature type="transmembrane region" description="Helical" evidence="6">
    <location>
        <begin position="426"/>
        <end position="456"/>
    </location>
</feature>
<dbReference type="STRING" id="4829.A0A168QJZ6"/>
<evidence type="ECO:0000313" key="8">
    <source>
        <dbReference type="EMBL" id="SAM04908.1"/>
    </source>
</evidence>
<dbReference type="GO" id="GO:0012505">
    <property type="term" value="C:endomembrane system"/>
    <property type="evidence" value="ECO:0007669"/>
    <property type="project" value="UniProtKB-SubCell"/>
</dbReference>
<dbReference type="InParanoid" id="A0A168QJZ6"/>
<feature type="transmembrane region" description="Helical" evidence="6">
    <location>
        <begin position="162"/>
        <end position="183"/>
    </location>
</feature>
<evidence type="ECO:0000256" key="5">
    <source>
        <dbReference type="ARBA" id="ARBA00023136"/>
    </source>
</evidence>
<feature type="transmembrane region" description="Helical" evidence="6">
    <location>
        <begin position="227"/>
        <end position="246"/>
    </location>
</feature>
<dbReference type="Pfam" id="PF07690">
    <property type="entry name" value="MFS_1"/>
    <property type="match status" value="1"/>
</dbReference>
<dbReference type="Proteomes" id="UP000078561">
    <property type="component" value="Unassembled WGS sequence"/>
</dbReference>
<evidence type="ECO:0000259" key="7">
    <source>
        <dbReference type="PROSITE" id="PS50850"/>
    </source>
</evidence>
<dbReference type="InterPro" id="IPR036259">
    <property type="entry name" value="MFS_trans_sf"/>
</dbReference>
<dbReference type="PROSITE" id="PS50850">
    <property type="entry name" value="MFS"/>
    <property type="match status" value="1"/>
</dbReference>
<evidence type="ECO:0000256" key="4">
    <source>
        <dbReference type="ARBA" id="ARBA00022989"/>
    </source>
</evidence>
<keyword evidence="5 6" id="KW-0472">Membrane</keyword>
<feature type="transmembrane region" description="Helical" evidence="6">
    <location>
        <begin position="399"/>
        <end position="420"/>
    </location>
</feature>
<keyword evidence="3 6" id="KW-0812">Transmembrane</keyword>
<dbReference type="FunCoup" id="A0A168QJZ6">
    <property type="interactions" value="43"/>
</dbReference>
<gene>
    <name evidence="8" type="primary">ABSGL_10774.1 scaffold 12033</name>
</gene>
<dbReference type="InterPro" id="IPR020846">
    <property type="entry name" value="MFS_dom"/>
</dbReference>
<keyword evidence="2" id="KW-0813">Transport</keyword>
<evidence type="ECO:0000256" key="1">
    <source>
        <dbReference type="ARBA" id="ARBA00004127"/>
    </source>
</evidence>
<dbReference type="OMA" id="CTLIAMH"/>
<comment type="subcellular location">
    <subcellularLocation>
        <location evidence="1">Endomembrane system</location>
        <topology evidence="1">Multi-pass membrane protein</topology>
    </subcellularLocation>
</comment>
<evidence type="ECO:0000256" key="3">
    <source>
        <dbReference type="ARBA" id="ARBA00022692"/>
    </source>
</evidence>
<feature type="transmembrane region" description="Helical" evidence="6">
    <location>
        <begin position="107"/>
        <end position="125"/>
    </location>
</feature>
<feature type="domain" description="Major facilitator superfamily (MFS) profile" evidence="7">
    <location>
        <begin position="72"/>
        <end position="563"/>
    </location>
</feature>
<feature type="transmembrane region" description="Helical" evidence="6">
    <location>
        <begin position="267"/>
        <end position="285"/>
    </location>
</feature>
<feature type="transmembrane region" description="Helical" evidence="6">
    <location>
        <begin position="336"/>
        <end position="360"/>
    </location>
</feature>
<evidence type="ECO:0000256" key="2">
    <source>
        <dbReference type="ARBA" id="ARBA00022448"/>
    </source>
</evidence>
<dbReference type="OrthoDB" id="10021397at2759"/>
<sequence length="569" mass="61653">MVRSVSNDETSALLGPNQHYNTYDNSDTHSIDSHITILTSNTHSTAQTLDSKRFGSPNNTDDEDDIVARRLNETELWVGVSLAALDSSIVATIYAQIGTEFKRSNEIIWIATSYMLSYTALQPLYGRISDVFGRKSALIFATSFFFIGSLLCGAATNLWTLVFARAIAGIGGGGINTLTTVMVSDLVPLRQRGTFQGYGNIAYAVGSVVGAPVGGFLTDTVGWRFCFYINLPPLLITVYVSTCLLTNYNLEDEDGTDIWERLKMIDYAGAFTVVMAVVAFLLATSLGGNLRPWSDPLVVGCLVTAGVLAVLFCIVEAKWARNPLMPWPIISSRTPLACASANFWAVMASISIVYIAPLYFQGLLGYSPTQAGVFYLPKVISLSLGSVLSGVYMSRTGEYLLITRLATLISLVSMIGYAMWTPSSHLVHIGLCLFGDGLSFGIVLTTTLIAMLSCVGSKDMATITSMSYLFRSAGGVIGISSTSAIFQAVVKDILTKQITGPDAEKYIDIARKSMTEVRILLPPDIVEIVLGAYQTALHYAFGACACMALLSLFSSFFIQRFELQTKVRK</sequence>
<evidence type="ECO:0000256" key="6">
    <source>
        <dbReference type="SAM" id="Phobius"/>
    </source>
</evidence>
<name>A0A168QJZ6_ABSGL</name>
<reference evidence="8" key="1">
    <citation type="submission" date="2016-04" db="EMBL/GenBank/DDBJ databases">
        <authorList>
            <person name="Evans L.H."/>
            <person name="Alamgir A."/>
            <person name="Owens N."/>
            <person name="Weber N.D."/>
            <person name="Virtaneva K."/>
            <person name="Barbian K."/>
            <person name="Babar A."/>
            <person name="Rosenke K."/>
        </authorList>
    </citation>
    <scope>NUCLEOTIDE SEQUENCE [LARGE SCALE GENOMIC DNA]</scope>
    <source>
        <strain evidence="8">CBS 101.48</strain>
    </source>
</reference>
<feature type="transmembrane region" description="Helical" evidence="6">
    <location>
        <begin position="297"/>
        <end position="315"/>
    </location>
</feature>
<feature type="transmembrane region" description="Helical" evidence="6">
    <location>
        <begin position="137"/>
        <end position="156"/>
    </location>
</feature>
<feature type="transmembrane region" description="Helical" evidence="6">
    <location>
        <begin position="76"/>
        <end position="95"/>
    </location>
</feature>
<dbReference type="AlphaFoldDB" id="A0A168QJZ6"/>
<feature type="transmembrane region" description="Helical" evidence="6">
    <location>
        <begin position="195"/>
        <end position="215"/>
    </location>
</feature>
<feature type="transmembrane region" description="Helical" evidence="6">
    <location>
        <begin position="468"/>
        <end position="490"/>
    </location>
</feature>
<dbReference type="SUPFAM" id="SSF103473">
    <property type="entry name" value="MFS general substrate transporter"/>
    <property type="match status" value="1"/>
</dbReference>
<dbReference type="GO" id="GO:0015174">
    <property type="term" value="F:basic amino acid transmembrane transporter activity"/>
    <property type="evidence" value="ECO:0007669"/>
    <property type="project" value="TreeGrafter"/>
</dbReference>
<keyword evidence="4 6" id="KW-1133">Transmembrane helix</keyword>
<organism evidence="8">
    <name type="scientific">Absidia glauca</name>
    <name type="common">Pin mould</name>
    <dbReference type="NCBI Taxonomy" id="4829"/>
    <lineage>
        <taxon>Eukaryota</taxon>
        <taxon>Fungi</taxon>
        <taxon>Fungi incertae sedis</taxon>
        <taxon>Mucoromycota</taxon>
        <taxon>Mucoromycotina</taxon>
        <taxon>Mucoromycetes</taxon>
        <taxon>Mucorales</taxon>
        <taxon>Cunninghamellaceae</taxon>
        <taxon>Absidia</taxon>
    </lineage>
</organism>
<feature type="transmembrane region" description="Helical" evidence="6">
    <location>
        <begin position="536"/>
        <end position="558"/>
    </location>
</feature>
<dbReference type="PANTHER" id="PTHR23501:SF191">
    <property type="entry name" value="VACUOLAR BASIC AMINO ACID TRANSPORTER 4"/>
    <property type="match status" value="1"/>
</dbReference>
<accession>A0A168QJZ6</accession>
<dbReference type="EMBL" id="LT554417">
    <property type="protein sequence ID" value="SAM04908.1"/>
    <property type="molecule type" value="Genomic_DNA"/>
</dbReference>
<protein>
    <recommendedName>
        <fullName evidence="7">Major facilitator superfamily (MFS) profile domain-containing protein</fullName>
    </recommendedName>
</protein>
<proteinExistence type="predicted"/>
<dbReference type="GO" id="GO:0005886">
    <property type="term" value="C:plasma membrane"/>
    <property type="evidence" value="ECO:0007669"/>
    <property type="project" value="TreeGrafter"/>
</dbReference>
<dbReference type="Gene3D" id="1.20.1250.20">
    <property type="entry name" value="MFS general substrate transporter like domains"/>
    <property type="match status" value="2"/>
</dbReference>
<dbReference type="PANTHER" id="PTHR23501">
    <property type="entry name" value="MAJOR FACILITATOR SUPERFAMILY"/>
    <property type="match status" value="1"/>
</dbReference>
<dbReference type="InterPro" id="IPR011701">
    <property type="entry name" value="MFS"/>
</dbReference>
<dbReference type="GO" id="GO:0000329">
    <property type="term" value="C:fungal-type vacuole membrane"/>
    <property type="evidence" value="ECO:0007669"/>
    <property type="project" value="TreeGrafter"/>
</dbReference>